<evidence type="ECO:0000256" key="8">
    <source>
        <dbReference type="ARBA" id="ARBA00023163"/>
    </source>
</evidence>
<dbReference type="GO" id="GO:0003677">
    <property type="term" value="F:DNA binding"/>
    <property type="evidence" value="ECO:0007669"/>
    <property type="project" value="UniProtKB-KW"/>
</dbReference>
<dbReference type="PANTHER" id="PTHR47660:SF8">
    <property type="entry name" value="TRANSCRIPTION FACTOR WITH C2H2 AND ZN(2)-CYS(6) DNA BINDING DOMAIN (EUROFUNG)"/>
    <property type="match status" value="1"/>
</dbReference>
<gene>
    <name evidence="14" type="ORF">N7532_002238</name>
</gene>
<dbReference type="InterPro" id="IPR036236">
    <property type="entry name" value="Znf_C2H2_sf"/>
</dbReference>
<evidence type="ECO:0000256" key="6">
    <source>
        <dbReference type="ARBA" id="ARBA00023015"/>
    </source>
</evidence>
<keyword evidence="7" id="KW-0238">DNA-binding</keyword>
<dbReference type="Pfam" id="PF01494">
    <property type="entry name" value="FAD_binding_3"/>
    <property type="match status" value="1"/>
</dbReference>
<keyword evidence="2" id="KW-0479">Metal-binding</keyword>
<keyword evidence="5" id="KW-0560">Oxidoreductase</keyword>
<evidence type="ECO:0000259" key="13">
    <source>
        <dbReference type="PROSITE" id="PS50157"/>
    </source>
</evidence>
<dbReference type="Pfam" id="PF00096">
    <property type="entry name" value="zf-C2H2"/>
    <property type="match status" value="2"/>
</dbReference>
<reference evidence="14" key="1">
    <citation type="submission" date="2022-11" db="EMBL/GenBank/DDBJ databases">
        <authorList>
            <person name="Petersen C."/>
        </authorList>
    </citation>
    <scope>NUCLEOTIDE SEQUENCE</scope>
    <source>
        <strain evidence="14">IBT 30761</strain>
    </source>
</reference>
<comment type="caution">
    <text evidence="14">The sequence shown here is derived from an EMBL/GenBank/DDBJ whole genome shotgun (WGS) entry which is preliminary data.</text>
</comment>
<reference evidence="14" key="2">
    <citation type="journal article" date="2023" name="IMA Fungus">
        <title>Comparative genomic study of the Penicillium genus elucidates a diverse pangenome and 15 lateral gene transfer events.</title>
        <authorList>
            <person name="Petersen C."/>
            <person name="Sorensen T."/>
            <person name="Nielsen M.R."/>
            <person name="Sondergaard T.E."/>
            <person name="Sorensen J.L."/>
            <person name="Fitzpatrick D.A."/>
            <person name="Frisvad J.C."/>
            <person name="Nielsen K.L."/>
        </authorList>
    </citation>
    <scope>NUCLEOTIDE SEQUENCE</scope>
    <source>
        <strain evidence="14">IBT 30761</strain>
    </source>
</reference>
<keyword evidence="10" id="KW-0863">Zinc-finger</keyword>
<feature type="compositionally biased region" description="Polar residues" evidence="11">
    <location>
        <begin position="551"/>
        <end position="570"/>
    </location>
</feature>
<sequence>MPFRIVIVGGGIAGLTAAIALRAPNRSIIVLEQSRLNKEIGALISLQPNASRIVETTWALKKELHGEARAIVDEGFRIYNTEGHLVKSLPLLTKTEYGADRLCFHRRDLHDMLKKAAVSPDRAGNPVCVRTASKVVDCDPLEGTVMLDGGEVVKGDLIIGADGIVLRKHILHNEPSAMPSGHSVLMRLAAYRLMIPTDVLEKEEPEFCSKINPRDPFTSMMVAHDCRLVMGPGREGEVYGIVALVPDEQMNEDPNAKQSWVSEGGLAKMLTTFKEYPSWVTSIFKWASPSFHKRTRLISSRHSASLGLWQLRDLDPLERWHHGRVILIGDAAHAMLPTQGQGASQAVEDAEALGSFFEGVTEAPSPEEIARTLEDVFQARFSRASLIQAYSRQAARPATAENDSRKVTMKPDEFMDYNCMYRGARAWKQQITHHRCSHCDKAYERPDHLARHLESHRNQRVFQCPICQRGFNRRDVLRRHQAVHEREASEGKTTHRPARERAAEACESCANAKVSCDNQRPCKRCQTKQVQCVARVSKSSRRLRDRTAYTISLQSYSPQPNTTGQGSINPPTLPNFAATPDSGPSEFSVPPASASYSGSSHEVFESSMASQNDLDLDPFISQRDIDIYSNLNSFPAFFEQVMLPNLGAEESVPGTQQPRVFDFMQDTDFTLAEQDIFGTDFIPDLDRILDISAPFPGFENSQQSLLDDQESASRRAAAFQRSLWLWVPEKNEHAFSEERRIPLRDSDSIPIKHQDRLESLKIPGSLSSLARDDIFKLVIRIGGSRLSVAAFPSAGYLDTLIKVGIGKRTETDAWIHPYTFYDPDYQQLRPELLTALLAAGCVCCGLPSISKTGIILQEITRVGLAQLVEDDNSVLRDLQYLQASMMWLDIGVFCGYTRNMQIAESYLQPLCTALRRSAAFDRSTHSAITPFSFGDDDVSLQRAWYSWVRQESLKRLVYHLFGHDVEVATSMNRPAITSYTELTLPFPAARDLWLASTAAAWRDIWTSRYRITAVSVLNLRDLLSDPSLINHIPPELDAEVARRALLQGLAVQTWEFRQQMLLSQGCYDAVVATEQTGRSASLSTPPYRIASANRRGRYTTLKSIKEDSPNAPAVTTLLNEFVMMYLHIDIDGIQRFVGKLGELDARRAYPALRDWSQTKEARTALWHAGQVLRAARAVVAYQFRGFDSLSIYHAALVLWVYGLLQCGENRRLEIQTPLSDAEPAPAVALDGPEDHAVKAFVGHGIGRPGLTMLHPRGANEGDTKVFCELCKPRSVMAVARQVFEGNCPLPLPDDILPPMIQNLCSLIEELGNLP</sequence>
<dbReference type="InterPro" id="IPR007219">
    <property type="entry name" value="XnlR_reg_dom"/>
</dbReference>
<evidence type="ECO:0000313" key="15">
    <source>
        <dbReference type="Proteomes" id="UP001149074"/>
    </source>
</evidence>
<name>A0A9W9G093_9EURO</name>
<dbReference type="PROSITE" id="PS50048">
    <property type="entry name" value="ZN2_CY6_FUNGAL_2"/>
    <property type="match status" value="1"/>
</dbReference>
<dbReference type="SUPFAM" id="SSF54373">
    <property type="entry name" value="FAD-linked reductases, C-terminal domain"/>
    <property type="match status" value="1"/>
</dbReference>
<dbReference type="SMART" id="SM00066">
    <property type="entry name" value="GAL4"/>
    <property type="match status" value="1"/>
</dbReference>
<evidence type="ECO:0000256" key="4">
    <source>
        <dbReference type="ARBA" id="ARBA00022833"/>
    </source>
</evidence>
<dbReference type="Gene3D" id="3.50.50.60">
    <property type="entry name" value="FAD/NAD(P)-binding domain"/>
    <property type="match status" value="1"/>
</dbReference>
<dbReference type="EMBL" id="JAPQKI010000003">
    <property type="protein sequence ID" value="KAJ5109593.1"/>
    <property type="molecule type" value="Genomic_DNA"/>
</dbReference>
<feature type="domain" description="C2H2-type" evidence="13">
    <location>
        <begin position="462"/>
        <end position="489"/>
    </location>
</feature>
<feature type="domain" description="C2H2-type" evidence="13">
    <location>
        <begin position="434"/>
        <end position="461"/>
    </location>
</feature>
<dbReference type="GO" id="GO:0071949">
    <property type="term" value="F:FAD binding"/>
    <property type="evidence" value="ECO:0007669"/>
    <property type="project" value="InterPro"/>
</dbReference>
<feature type="region of interest" description="Disordered" evidence="11">
    <location>
        <begin position="551"/>
        <end position="594"/>
    </location>
</feature>
<evidence type="ECO:0000313" key="14">
    <source>
        <dbReference type="EMBL" id="KAJ5109593.1"/>
    </source>
</evidence>
<dbReference type="PROSITE" id="PS50157">
    <property type="entry name" value="ZINC_FINGER_C2H2_2"/>
    <property type="match status" value="2"/>
</dbReference>
<evidence type="ECO:0000256" key="11">
    <source>
        <dbReference type="SAM" id="MobiDB-lite"/>
    </source>
</evidence>
<organism evidence="14 15">
    <name type="scientific">Penicillium argentinense</name>
    <dbReference type="NCBI Taxonomy" id="1131581"/>
    <lineage>
        <taxon>Eukaryota</taxon>
        <taxon>Fungi</taxon>
        <taxon>Dikarya</taxon>
        <taxon>Ascomycota</taxon>
        <taxon>Pezizomycotina</taxon>
        <taxon>Eurotiomycetes</taxon>
        <taxon>Eurotiomycetidae</taxon>
        <taxon>Eurotiales</taxon>
        <taxon>Aspergillaceae</taxon>
        <taxon>Penicillium</taxon>
    </lineage>
</organism>
<dbReference type="Pfam" id="PF04082">
    <property type="entry name" value="Fungal_trans"/>
    <property type="match status" value="1"/>
</dbReference>
<dbReference type="Proteomes" id="UP001149074">
    <property type="component" value="Unassembled WGS sequence"/>
</dbReference>
<keyword evidence="3" id="KW-0274">FAD</keyword>
<dbReference type="GeneID" id="81353711"/>
<dbReference type="PANTHER" id="PTHR47660">
    <property type="entry name" value="TRANSCRIPTION FACTOR WITH C2H2 AND ZN(2)-CYS(6) DNA BINDING DOMAIN (EUROFUNG)-RELATED-RELATED"/>
    <property type="match status" value="1"/>
</dbReference>
<dbReference type="GO" id="GO:0016491">
    <property type="term" value="F:oxidoreductase activity"/>
    <property type="evidence" value="ECO:0007669"/>
    <property type="project" value="UniProtKB-KW"/>
</dbReference>
<keyword evidence="8" id="KW-0804">Transcription</keyword>
<dbReference type="RefSeq" id="XP_056477704.1">
    <property type="nucleotide sequence ID" value="XM_056614732.1"/>
</dbReference>
<evidence type="ECO:0000256" key="10">
    <source>
        <dbReference type="PROSITE-ProRule" id="PRU00042"/>
    </source>
</evidence>
<keyword evidence="6" id="KW-0805">Transcription regulation</keyword>
<keyword evidence="4" id="KW-0862">Zinc</keyword>
<evidence type="ECO:0000256" key="2">
    <source>
        <dbReference type="ARBA" id="ARBA00022723"/>
    </source>
</evidence>
<keyword evidence="1" id="KW-0285">Flavoprotein</keyword>
<dbReference type="SUPFAM" id="SSF57667">
    <property type="entry name" value="beta-beta-alpha zinc fingers"/>
    <property type="match status" value="1"/>
</dbReference>
<dbReference type="PROSITE" id="PS00028">
    <property type="entry name" value="ZINC_FINGER_C2H2_1"/>
    <property type="match status" value="2"/>
</dbReference>
<evidence type="ECO:0000256" key="1">
    <source>
        <dbReference type="ARBA" id="ARBA00022630"/>
    </source>
</evidence>
<dbReference type="CDD" id="cd00067">
    <property type="entry name" value="GAL4"/>
    <property type="match status" value="1"/>
</dbReference>
<feature type="domain" description="Zn(2)-C6 fungal-type" evidence="12">
    <location>
        <begin position="505"/>
        <end position="534"/>
    </location>
</feature>
<dbReference type="InterPro" id="IPR003953">
    <property type="entry name" value="FAD-dep_OxRdtase_2_FAD-bd"/>
</dbReference>
<dbReference type="Pfam" id="PF00172">
    <property type="entry name" value="Zn_clus"/>
    <property type="match status" value="1"/>
</dbReference>
<keyword evidence="9" id="KW-0539">Nucleus</keyword>
<evidence type="ECO:0000256" key="9">
    <source>
        <dbReference type="ARBA" id="ARBA00023242"/>
    </source>
</evidence>
<dbReference type="InterPro" id="IPR002938">
    <property type="entry name" value="FAD-bd"/>
</dbReference>
<keyword evidence="15" id="KW-1185">Reference proteome</keyword>
<dbReference type="Gene3D" id="4.10.240.10">
    <property type="entry name" value="Zn(2)-C6 fungal-type DNA-binding domain"/>
    <property type="match status" value="1"/>
</dbReference>
<dbReference type="PROSITE" id="PS00463">
    <property type="entry name" value="ZN2_CY6_FUNGAL_1"/>
    <property type="match status" value="1"/>
</dbReference>
<evidence type="ECO:0000259" key="12">
    <source>
        <dbReference type="PROSITE" id="PS50048"/>
    </source>
</evidence>
<evidence type="ECO:0000256" key="3">
    <source>
        <dbReference type="ARBA" id="ARBA00022827"/>
    </source>
</evidence>
<accession>A0A9W9G093</accession>
<dbReference type="GO" id="GO:0008270">
    <property type="term" value="F:zinc ion binding"/>
    <property type="evidence" value="ECO:0007669"/>
    <property type="project" value="UniProtKB-KW"/>
</dbReference>
<dbReference type="SUPFAM" id="SSF51905">
    <property type="entry name" value="FAD/NAD(P)-binding domain"/>
    <property type="match status" value="1"/>
</dbReference>
<dbReference type="InterPro" id="IPR036864">
    <property type="entry name" value="Zn2-C6_fun-type_DNA-bd_sf"/>
</dbReference>
<dbReference type="SMART" id="SM00355">
    <property type="entry name" value="ZnF_C2H2"/>
    <property type="match status" value="2"/>
</dbReference>
<dbReference type="OrthoDB" id="40579at2759"/>
<evidence type="ECO:0000256" key="5">
    <source>
        <dbReference type="ARBA" id="ARBA00023002"/>
    </source>
</evidence>
<dbReference type="InterPro" id="IPR036188">
    <property type="entry name" value="FAD/NAD-bd_sf"/>
</dbReference>
<dbReference type="InterPro" id="IPR001138">
    <property type="entry name" value="Zn2Cys6_DnaBD"/>
</dbReference>
<dbReference type="InterPro" id="IPR013087">
    <property type="entry name" value="Znf_C2H2_type"/>
</dbReference>
<evidence type="ECO:0000256" key="7">
    <source>
        <dbReference type="ARBA" id="ARBA00023125"/>
    </source>
</evidence>
<protein>
    <submittedName>
        <fullName evidence="14">Uncharacterized protein</fullName>
    </submittedName>
</protein>
<dbReference type="Pfam" id="PF00890">
    <property type="entry name" value="FAD_binding_2"/>
    <property type="match status" value="1"/>
</dbReference>
<dbReference type="SUPFAM" id="SSF57701">
    <property type="entry name" value="Zn2/Cys6 DNA-binding domain"/>
    <property type="match status" value="1"/>
</dbReference>
<dbReference type="PRINTS" id="PR00420">
    <property type="entry name" value="RNGMNOXGNASE"/>
</dbReference>
<dbReference type="Gene3D" id="3.30.160.60">
    <property type="entry name" value="Classic Zinc Finger"/>
    <property type="match status" value="1"/>
</dbReference>
<dbReference type="GO" id="GO:0006351">
    <property type="term" value="P:DNA-templated transcription"/>
    <property type="evidence" value="ECO:0007669"/>
    <property type="project" value="InterPro"/>
</dbReference>
<proteinExistence type="predicted"/>
<dbReference type="GO" id="GO:0000981">
    <property type="term" value="F:DNA-binding transcription factor activity, RNA polymerase II-specific"/>
    <property type="evidence" value="ECO:0007669"/>
    <property type="project" value="InterPro"/>
</dbReference>